<dbReference type="PROSITE" id="PS00436">
    <property type="entry name" value="PEROXIDASE_2"/>
    <property type="match status" value="1"/>
</dbReference>
<evidence type="ECO:0000256" key="15">
    <source>
        <dbReference type="PIRSR" id="PIRSR600823-5"/>
    </source>
</evidence>
<dbReference type="InterPro" id="IPR000823">
    <property type="entry name" value="Peroxidase_pln"/>
</dbReference>
<organism evidence="18">
    <name type="scientific">Populus trichocarpa</name>
    <name type="common">Western balsam poplar</name>
    <name type="synonym">Populus balsamifera subsp. trichocarpa</name>
    <dbReference type="NCBI Taxonomy" id="3694"/>
    <lineage>
        <taxon>Eukaryota</taxon>
        <taxon>Viridiplantae</taxon>
        <taxon>Streptophyta</taxon>
        <taxon>Embryophyta</taxon>
        <taxon>Tracheophyta</taxon>
        <taxon>Spermatophyta</taxon>
        <taxon>Magnoliopsida</taxon>
        <taxon>eudicotyledons</taxon>
        <taxon>Gunneridae</taxon>
        <taxon>Pentapetalae</taxon>
        <taxon>rosids</taxon>
        <taxon>fabids</taxon>
        <taxon>Malpighiales</taxon>
        <taxon>Salicaceae</taxon>
        <taxon>Saliceae</taxon>
        <taxon>Populus</taxon>
    </lineage>
</organism>
<protein>
    <recommendedName>
        <fullName evidence="4 16">Peroxidase</fullName>
        <ecNumber evidence="4 16">1.11.1.7</ecNumber>
    </recommendedName>
</protein>
<dbReference type="InterPro" id="IPR002016">
    <property type="entry name" value="Haem_peroxidase"/>
</dbReference>
<comment type="cofactor">
    <cofactor evidence="13 16">
        <name>Ca(2+)</name>
        <dbReference type="ChEBI" id="CHEBI:29108"/>
    </cofactor>
    <text evidence="13 16">Binds 2 calcium ions per subunit.</text>
</comment>
<evidence type="ECO:0000256" key="10">
    <source>
        <dbReference type="ARBA" id="ARBA00023157"/>
    </source>
</evidence>
<feature type="disulfide bond" evidence="15">
    <location>
        <begin position="90"/>
        <end position="169"/>
    </location>
</feature>
<dbReference type="PROSITE" id="PS00435">
    <property type="entry name" value="PEROXIDASE_1"/>
    <property type="match status" value="1"/>
</dbReference>
<feature type="chain" id="PRO_5005151469" description="Peroxidase" evidence="16">
    <location>
        <begin position="30"/>
        <end position="374"/>
    </location>
</feature>
<comment type="function">
    <text evidence="2">Removal of H(2)O(2), oxidation of toxic reductants, biosynthesis and degradation of lignin, suberization, auxin catabolism, response to environmental stresses such as wounding, pathogen attack and oxidative stress. These functions might be dependent on each isozyme/isoform in each plant tissue.</text>
</comment>
<feature type="binding site" evidence="13">
    <location>
        <position position="143"/>
    </location>
    <ligand>
        <name>Ca(2+)</name>
        <dbReference type="ChEBI" id="CHEBI:29108"/>
        <label>1</label>
    </ligand>
</feature>
<gene>
    <name evidence="18" type="primary">PRX9</name>
</gene>
<dbReference type="Gene3D" id="1.10.520.10">
    <property type="match status" value="1"/>
</dbReference>
<comment type="similarity">
    <text evidence="3">Belongs to the peroxidase family. Ascorbate peroxidase subfamily.</text>
</comment>
<feature type="binding site" evidence="13">
    <location>
        <position position="131"/>
    </location>
    <ligand>
        <name>Ca(2+)</name>
        <dbReference type="ChEBI" id="CHEBI:29108"/>
        <label>1</label>
    </ligand>
</feature>
<evidence type="ECO:0000313" key="18">
    <source>
        <dbReference type="EMBL" id="AHL39113.1"/>
    </source>
</evidence>
<feature type="binding site" evidence="13">
    <location>
        <position position="129"/>
    </location>
    <ligand>
        <name>Ca(2+)</name>
        <dbReference type="ChEBI" id="CHEBI:29108"/>
        <label>1</label>
    </ligand>
</feature>
<evidence type="ECO:0000256" key="8">
    <source>
        <dbReference type="ARBA" id="ARBA00023002"/>
    </source>
</evidence>
<comment type="similarity">
    <text evidence="16">Belongs to the peroxidase family. Classical plant (class III) peroxidase subfamily.</text>
</comment>
<evidence type="ECO:0000256" key="5">
    <source>
        <dbReference type="ARBA" id="ARBA00022559"/>
    </source>
</evidence>
<keyword evidence="16" id="KW-0376">Hydrogen peroxide</keyword>
<name>W8Q7Q6_POPTR</name>
<dbReference type="InterPro" id="IPR019793">
    <property type="entry name" value="Peroxidases_heam-ligand_BS"/>
</dbReference>
<keyword evidence="16" id="KW-0732">Signal</keyword>
<dbReference type="ExpressionAtlas" id="W8Q7Q6">
    <property type="expression patterns" value="baseline and differential"/>
</dbReference>
<feature type="site" description="Transition state stabilizer" evidence="14">
    <location>
        <position position="117"/>
    </location>
</feature>
<dbReference type="GO" id="GO:0005576">
    <property type="term" value="C:extracellular region"/>
    <property type="evidence" value="ECO:0007669"/>
    <property type="project" value="UniProtKB-SubCell"/>
</dbReference>
<proteinExistence type="evidence at transcript level"/>
<evidence type="ECO:0000256" key="13">
    <source>
        <dbReference type="PIRSR" id="PIRSR600823-3"/>
    </source>
</evidence>
<dbReference type="GO" id="GO:0046872">
    <property type="term" value="F:metal ion binding"/>
    <property type="evidence" value="ECO:0007669"/>
    <property type="project" value="UniProtKB-UniRule"/>
</dbReference>
<sequence>MLTSIFGIGNMRKLSLLVLILCILISVKNQNAEIKKSSSSSKTAVKWPYSSWDSFPSVFLSPLTSMEDDDGEVSWHSNRSLEYDFYRDSCPEAERIIRRVVHELYEVNSSVAPALLRLVFHDCFIEGCDASILLDAATGIDSEKDSPPNKNLKGFDIIDKIKSEIEMVCPGVVSCADIVALAGREGVVQAGGPFYPLYTGRRDAMHSFRDVATSELPSPNADLSETLASFASRGFDLRETVSLLGGHSIGVIHCKFFQNRLYNFGRTNKPDPSLDTGFLNLLRSRCNDRMNMAYEGPGVDFGTLYYRSLLQGKGILYSDQQLMAGIDTGIWVRAYASDISLFPRDFALAMMKLSNLRVLTGSKGQVRLHCSKVA</sequence>
<feature type="binding site" description="axial binding residue" evidence="13">
    <location>
        <position position="247"/>
    </location>
    <ligand>
        <name>heme b</name>
        <dbReference type="ChEBI" id="CHEBI:60344"/>
    </ligand>
    <ligandPart>
        <name>Fe</name>
        <dbReference type="ChEBI" id="CHEBI:18248"/>
    </ligandPart>
</feature>
<dbReference type="EC" id="1.11.1.7" evidence="4 16"/>
<keyword evidence="7 13" id="KW-0479">Metal-binding</keyword>
<evidence type="ECO:0000256" key="2">
    <source>
        <dbReference type="ARBA" id="ARBA00002322"/>
    </source>
</evidence>
<evidence type="ECO:0000256" key="6">
    <source>
        <dbReference type="ARBA" id="ARBA00022617"/>
    </source>
</evidence>
<dbReference type="SUPFAM" id="SSF48113">
    <property type="entry name" value="Heme-dependent peroxidases"/>
    <property type="match status" value="1"/>
</dbReference>
<feature type="signal peptide" evidence="16">
    <location>
        <begin position="1"/>
        <end position="29"/>
    </location>
</feature>
<evidence type="ECO:0000256" key="3">
    <source>
        <dbReference type="ARBA" id="ARBA00006873"/>
    </source>
</evidence>
<dbReference type="FunFam" id="1.10.420.10:FF:000001">
    <property type="entry name" value="Peroxidase"/>
    <property type="match status" value="1"/>
</dbReference>
<dbReference type="PRINTS" id="PR00458">
    <property type="entry name" value="PEROXIDASE"/>
</dbReference>
<feature type="binding site" evidence="13">
    <location>
        <position position="122"/>
    </location>
    <ligand>
        <name>Ca(2+)</name>
        <dbReference type="ChEBI" id="CHEBI:29108"/>
        <label>1</label>
    </ligand>
</feature>
<accession>W8Q7Q6</accession>
<dbReference type="GO" id="GO:0042744">
    <property type="term" value="P:hydrogen peroxide catabolic process"/>
    <property type="evidence" value="ECO:0007669"/>
    <property type="project" value="UniProtKB-KW"/>
</dbReference>
<evidence type="ECO:0000256" key="16">
    <source>
        <dbReference type="RuleBase" id="RU362060"/>
    </source>
</evidence>
<evidence type="ECO:0000256" key="14">
    <source>
        <dbReference type="PIRSR" id="PIRSR600823-4"/>
    </source>
</evidence>
<keyword evidence="6 16" id="KW-0349">Heme</keyword>
<comment type="subcellular location">
    <subcellularLocation>
        <location evidence="16">Secreted</location>
    </subcellularLocation>
</comment>
<dbReference type="AlphaFoldDB" id="W8Q7Q6"/>
<dbReference type="PRINTS" id="PR00461">
    <property type="entry name" value="PLPEROXIDASE"/>
</dbReference>
<comment type="cofactor">
    <cofactor evidence="13 16">
        <name>heme b</name>
        <dbReference type="ChEBI" id="CHEBI:60344"/>
    </cofactor>
    <text evidence="13 16">Binds 1 heme b (iron(II)-protoporphyrin IX) group per subunit.</text>
</comment>
<keyword evidence="13 16" id="KW-0106">Calcium</keyword>
<keyword evidence="5 16" id="KW-0575">Peroxidase</keyword>
<reference evidence="18" key="1">
    <citation type="submission" date="2014-01" db="EMBL/GenBank/DDBJ databases">
        <title>Functional Evolution of Populus Class III Peroxidase Gene Family.</title>
        <authorList>
            <person name="Ren L.-L."/>
        </authorList>
    </citation>
    <scope>NUCLEOTIDE SEQUENCE</scope>
</reference>
<evidence type="ECO:0000256" key="4">
    <source>
        <dbReference type="ARBA" id="ARBA00012313"/>
    </source>
</evidence>
<feature type="binding site" evidence="13">
    <location>
        <position position="127"/>
    </location>
    <ligand>
        <name>Ca(2+)</name>
        <dbReference type="ChEBI" id="CHEBI:29108"/>
        <label>1</label>
    </ligand>
</feature>
<evidence type="ECO:0000256" key="12">
    <source>
        <dbReference type="PIRSR" id="PIRSR600823-2"/>
    </source>
</evidence>
<dbReference type="GO" id="GO:0140825">
    <property type="term" value="F:lactoperoxidase activity"/>
    <property type="evidence" value="ECO:0007669"/>
    <property type="project" value="UniProtKB-EC"/>
</dbReference>
<dbReference type="Pfam" id="PF00141">
    <property type="entry name" value="peroxidase"/>
    <property type="match status" value="1"/>
</dbReference>
<evidence type="ECO:0000259" key="17">
    <source>
        <dbReference type="PROSITE" id="PS50873"/>
    </source>
</evidence>
<dbReference type="GO" id="GO:0006979">
    <property type="term" value="P:response to oxidative stress"/>
    <property type="evidence" value="ECO:0007669"/>
    <property type="project" value="UniProtKB-UniRule"/>
</dbReference>
<evidence type="ECO:0000256" key="7">
    <source>
        <dbReference type="ARBA" id="ARBA00022723"/>
    </source>
</evidence>
<feature type="binding site" evidence="12">
    <location>
        <position position="217"/>
    </location>
    <ligand>
        <name>substrate</name>
    </ligand>
</feature>
<feature type="disulfide bond" evidence="15">
    <location>
        <begin position="175"/>
        <end position="370"/>
    </location>
</feature>
<keyword evidence="9 13" id="KW-0408">Iron</keyword>
<evidence type="ECO:0000256" key="1">
    <source>
        <dbReference type="ARBA" id="ARBA00000189"/>
    </source>
</evidence>
<keyword evidence="10 15" id="KW-1015">Disulfide bond</keyword>
<keyword evidence="16" id="KW-0964">Secreted</keyword>
<dbReference type="CDD" id="cd00693">
    <property type="entry name" value="secretory_peroxidase"/>
    <property type="match status" value="1"/>
</dbReference>
<dbReference type="InterPro" id="IPR010255">
    <property type="entry name" value="Haem_peroxidase_sf"/>
</dbReference>
<keyword evidence="8 16" id="KW-0560">Oxidoreductase</keyword>
<feature type="active site" description="Proton acceptor" evidence="11">
    <location>
        <position position="121"/>
    </location>
</feature>
<feature type="disulfide bond" evidence="15">
    <location>
        <begin position="254"/>
        <end position="286"/>
    </location>
</feature>
<feature type="disulfide bond" evidence="15">
    <location>
        <begin position="123"/>
        <end position="128"/>
    </location>
</feature>
<dbReference type="InterPro" id="IPR033905">
    <property type="entry name" value="Secretory_peroxidase"/>
</dbReference>
<evidence type="ECO:0000256" key="9">
    <source>
        <dbReference type="ARBA" id="ARBA00023004"/>
    </source>
</evidence>
<dbReference type="FunFam" id="1.10.520.10:FF:000010">
    <property type="entry name" value="Peroxidase"/>
    <property type="match status" value="1"/>
</dbReference>
<dbReference type="EMBL" id="KJ201774">
    <property type="protein sequence ID" value="AHL39113.1"/>
    <property type="molecule type" value="mRNA"/>
</dbReference>
<feature type="domain" description="Plant heme peroxidase family profile" evidence="17">
    <location>
        <begin position="80"/>
        <end position="374"/>
    </location>
</feature>
<dbReference type="PANTHER" id="PTHR31235">
    <property type="entry name" value="PEROXIDASE 25-RELATED"/>
    <property type="match status" value="1"/>
</dbReference>
<dbReference type="InterPro" id="IPR019794">
    <property type="entry name" value="Peroxidases_AS"/>
</dbReference>
<dbReference type="PROSITE" id="PS50873">
    <property type="entry name" value="PEROXIDASE_4"/>
    <property type="match status" value="1"/>
</dbReference>
<dbReference type="GO" id="GO:0020037">
    <property type="term" value="F:heme binding"/>
    <property type="evidence" value="ECO:0007669"/>
    <property type="project" value="UniProtKB-UniRule"/>
</dbReference>
<comment type="catalytic activity">
    <reaction evidence="1 16">
        <text>2 a phenolic donor + H2O2 = 2 a phenolic radical donor + 2 H2O</text>
        <dbReference type="Rhea" id="RHEA:56136"/>
        <dbReference type="ChEBI" id="CHEBI:15377"/>
        <dbReference type="ChEBI" id="CHEBI:16240"/>
        <dbReference type="ChEBI" id="CHEBI:139520"/>
        <dbReference type="ChEBI" id="CHEBI:139521"/>
        <dbReference type="EC" id="1.11.1.7"/>
    </reaction>
</comment>
<evidence type="ECO:0000256" key="11">
    <source>
        <dbReference type="PIRSR" id="PIRSR600823-1"/>
    </source>
</evidence>
<dbReference type="Gene3D" id="1.10.420.10">
    <property type="entry name" value="Peroxidase, domain 2"/>
    <property type="match status" value="1"/>
</dbReference>